<evidence type="ECO:0000313" key="1">
    <source>
        <dbReference type="EMBL" id="PWY55959.1"/>
    </source>
</evidence>
<name>A0A317U3L9_9GAMM</name>
<evidence type="ECO:0000313" key="2">
    <source>
        <dbReference type="Proteomes" id="UP000247152"/>
    </source>
</evidence>
<protein>
    <submittedName>
        <fullName evidence="1">Uncharacterized protein</fullName>
    </submittedName>
</protein>
<comment type="caution">
    <text evidence="1">The sequence shown here is derived from an EMBL/GenBank/DDBJ whole genome shotgun (WGS) entry which is preliminary data.</text>
</comment>
<reference evidence="1 2" key="1">
    <citation type="submission" date="2018-05" db="EMBL/GenBank/DDBJ databases">
        <title>Legionella qingyii sp.nov., whole genome shotgun sequence.</title>
        <authorList>
            <person name="Wu H."/>
            <person name="Zhu Q."/>
            <person name="Hu C."/>
        </authorList>
    </citation>
    <scope>NUCLEOTIDE SEQUENCE [LARGE SCALE GENOMIC DNA]</scope>
    <source>
        <strain evidence="1 2">HEB18</strain>
    </source>
</reference>
<gene>
    <name evidence="1" type="ORF">DGG96_09500</name>
</gene>
<accession>A0A317U3L9</accession>
<dbReference type="Proteomes" id="UP000247152">
    <property type="component" value="Unassembled WGS sequence"/>
</dbReference>
<proteinExistence type="predicted"/>
<organism evidence="1 2">
    <name type="scientific">Legionella qingyii</name>
    <dbReference type="NCBI Taxonomy" id="2184757"/>
    <lineage>
        <taxon>Bacteria</taxon>
        <taxon>Pseudomonadati</taxon>
        <taxon>Pseudomonadota</taxon>
        <taxon>Gammaproteobacteria</taxon>
        <taxon>Legionellales</taxon>
        <taxon>Legionellaceae</taxon>
        <taxon>Legionella</taxon>
    </lineage>
</organism>
<dbReference type="EMBL" id="QHJG01000013">
    <property type="protein sequence ID" value="PWY55959.1"/>
    <property type="molecule type" value="Genomic_DNA"/>
</dbReference>
<sequence>MDAVDNDCGASNDLSILKINDVLGLVFEDFREELIAMLHLPSSINPNGAVLRVFLLRLRQQRAQLSNKPTNYLVKLAVSIFMQLRLQGEENVLLSKETIERISLVI</sequence>
<dbReference type="AlphaFoldDB" id="A0A317U3L9"/>